<dbReference type="AlphaFoldDB" id="A0A4Y2VSX4"/>
<evidence type="ECO:0000313" key="1">
    <source>
        <dbReference type="EMBL" id="GBO28259.1"/>
    </source>
</evidence>
<comment type="caution">
    <text evidence="1">The sequence shown here is derived from an EMBL/GenBank/DDBJ whole genome shotgun (WGS) entry which is preliminary data.</text>
</comment>
<accession>A0A4Y2VSX4</accession>
<dbReference type="Proteomes" id="UP000499080">
    <property type="component" value="Unassembled WGS sequence"/>
</dbReference>
<organism evidence="1 2">
    <name type="scientific">Araneus ventricosus</name>
    <name type="common">Orbweaver spider</name>
    <name type="synonym">Epeira ventricosa</name>
    <dbReference type="NCBI Taxonomy" id="182803"/>
    <lineage>
        <taxon>Eukaryota</taxon>
        <taxon>Metazoa</taxon>
        <taxon>Ecdysozoa</taxon>
        <taxon>Arthropoda</taxon>
        <taxon>Chelicerata</taxon>
        <taxon>Arachnida</taxon>
        <taxon>Araneae</taxon>
        <taxon>Araneomorphae</taxon>
        <taxon>Entelegynae</taxon>
        <taxon>Araneoidea</taxon>
        <taxon>Araneidae</taxon>
        <taxon>Araneus</taxon>
    </lineage>
</organism>
<sequence length="87" mass="9736">MSICWSSVAASSCWNRLPASYRSLLLPTEAMQSNLLQTQEVSICQNNNEFPYGHSGLFNELYRIDKKTHHGEAMGNSSVSKDTLPQD</sequence>
<protein>
    <submittedName>
        <fullName evidence="1">Uncharacterized protein</fullName>
    </submittedName>
</protein>
<proteinExistence type="predicted"/>
<name>A0A4Y2VSX4_ARAVE</name>
<evidence type="ECO:0000313" key="2">
    <source>
        <dbReference type="Proteomes" id="UP000499080"/>
    </source>
</evidence>
<reference evidence="1 2" key="1">
    <citation type="journal article" date="2019" name="Sci. Rep.">
        <title>Orb-weaving spider Araneus ventricosus genome elucidates the spidroin gene catalogue.</title>
        <authorList>
            <person name="Kono N."/>
            <person name="Nakamura H."/>
            <person name="Ohtoshi R."/>
            <person name="Moran D.A.P."/>
            <person name="Shinohara A."/>
            <person name="Yoshida Y."/>
            <person name="Fujiwara M."/>
            <person name="Mori M."/>
            <person name="Tomita M."/>
            <person name="Arakawa K."/>
        </authorList>
    </citation>
    <scope>NUCLEOTIDE SEQUENCE [LARGE SCALE GENOMIC DNA]</scope>
</reference>
<keyword evidence="2" id="KW-1185">Reference proteome</keyword>
<gene>
    <name evidence="1" type="ORF">AVEN_219566_1</name>
</gene>
<dbReference type="EMBL" id="BGPR01051295">
    <property type="protein sequence ID" value="GBO28259.1"/>
    <property type="molecule type" value="Genomic_DNA"/>
</dbReference>